<feature type="domain" description="Calcineurin-like phosphoesterase" evidence="2">
    <location>
        <begin position="42"/>
        <end position="241"/>
    </location>
</feature>
<evidence type="ECO:0000256" key="1">
    <source>
        <dbReference type="ARBA" id="ARBA00008950"/>
    </source>
</evidence>
<dbReference type="Pfam" id="PF12850">
    <property type="entry name" value="Metallophos_2"/>
    <property type="match status" value="1"/>
</dbReference>
<evidence type="ECO:0000313" key="3">
    <source>
        <dbReference type="EMBL" id="MBY6276114.1"/>
    </source>
</evidence>
<dbReference type="InterPro" id="IPR050126">
    <property type="entry name" value="Ap4A_hydrolase"/>
</dbReference>
<protein>
    <submittedName>
        <fullName evidence="3">YfcE family phosphodiesterase</fullName>
    </submittedName>
</protein>
<organism evidence="3 4">
    <name type="scientific">Symbiobacterium thermophilum</name>
    <dbReference type="NCBI Taxonomy" id="2734"/>
    <lineage>
        <taxon>Bacteria</taxon>
        <taxon>Bacillati</taxon>
        <taxon>Bacillota</taxon>
        <taxon>Clostridia</taxon>
        <taxon>Eubacteriales</taxon>
        <taxon>Symbiobacteriaceae</taxon>
        <taxon>Symbiobacterium</taxon>
    </lineage>
</organism>
<comment type="similarity">
    <text evidence="1">Belongs to the metallophosphoesterase superfamily. YfcE family.</text>
</comment>
<dbReference type="GO" id="GO:0016791">
    <property type="term" value="F:phosphatase activity"/>
    <property type="evidence" value="ECO:0007669"/>
    <property type="project" value="TreeGrafter"/>
</dbReference>
<dbReference type="InterPro" id="IPR029052">
    <property type="entry name" value="Metallo-depent_PP-like"/>
</dbReference>
<name>A0A953IB48_SYMTR</name>
<comment type="caution">
    <text evidence="3">The sequence shown here is derived from an EMBL/GenBank/DDBJ whole genome shotgun (WGS) entry which is preliminary data.</text>
</comment>
<dbReference type="PANTHER" id="PTHR42850">
    <property type="entry name" value="METALLOPHOSPHOESTERASE"/>
    <property type="match status" value="1"/>
</dbReference>
<accession>A0A953IB48</accession>
<evidence type="ECO:0000313" key="4">
    <source>
        <dbReference type="Proteomes" id="UP000732377"/>
    </source>
</evidence>
<sequence>MILFALNRPISRLQSEPREACLHAQAGLRWGKSSKARWLAVRIAIISDVHGNLTALEAVLADIDPETVDALICLGDLAFKGPQPAECIRRIRELGIPCLHGNTDVALVMAAGRKPRRPLPAGFSLPDPLPPSLAWPLAQLSDADVEYLAGLPFSHRLEADGQTVLFVHASPQGAMTGIAPTMGPDEIRPLLREEQADWIIAGHVHQAYAFRFEGRWLANPGAVGFSLDGDGRAAYAVLDTARSRFELRRVAYDVDAAVAAARERGFYADPDRYGQALRAGTWPADL</sequence>
<reference evidence="3" key="1">
    <citation type="submission" date="2017-11" db="EMBL/GenBank/DDBJ databases">
        <title>Three new genomes from thermophilic consortium.</title>
        <authorList>
            <person name="Quaggio R."/>
            <person name="Amgarten D."/>
            <person name="Setubal J.C."/>
        </authorList>
    </citation>
    <scope>NUCLEOTIDE SEQUENCE</scope>
    <source>
        <strain evidence="3">ZCTH01-B2</strain>
    </source>
</reference>
<gene>
    <name evidence="3" type="ORF">CWE10_07825</name>
</gene>
<dbReference type="GO" id="GO:0005737">
    <property type="term" value="C:cytoplasm"/>
    <property type="evidence" value="ECO:0007669"/>
    <property type="project" value="TreeGrafter"/>
</dbReference>
<dbReference type="EMBL" id="PIUK01000059">
    <property type="protein sequence ID" value="MBY6276114.1"/>
    <property type="molecule type" value="Genomic_DNA"/>
</dbReference>
<dbReference type="InterPro" id="IPR024654">
    <property type="entry name" value="Calcineurin-like_PHP_lpxH"/>
</dbReference>
<dbReference type="AlphaFoldDB" id="A0A953IB48"/>
<dbReference type="Proteomes" id="UP000732377">
    <property type="component" value="Unassembled WGS sequence"/>
</dbReference>
<dbReference type="Gene3D" id="3.60.21.10">
    <property type="match status" value="1"/>
</dbReference>
<proteinExistence type="inferred from homology"/>
<evidence type="ECO:0000259" key="2">
    <source>
        <dbReference type="Pfam" id="PF12850"/>
    </source>
</evidence>
<dbReference type="PANTHER" id="PTHR42850:SF2">
    <property type="entry name" value="BLL5683 PROTEIN"/>
    <property type="match status" value="1"/>
</dbReference>
<dbReference type="SUPFAM" id="SSF56300">
    <property type="entry name" value="Metallo-dependent phosphatases"/>
    <property type="match status" value="1"/>
</dbReference>